<proteinExistence type="inferred from homology"/>
<accession>A0A1M7PFM8</accession>
<dbReference type="GO" id="GO:0051287">
    <property type="term" value="F:NAD binding"/>
    <property type="evidence" value="ECO:0007669"/>
    <property type="project" value="InterPro"/>
</dbReference>
<keyword evidence="8" id="KW-1185">Reference proteome</keyword>
<name>A0A1M7PFM8_9ACTN</name>
<dbReference type="InterPro" id="IPR013328">
    <property type="entry name" value="6PGD_dom2"/>
</dbReference>
<evidence type="ECO:0000259" key="6">
    <source>
        <dbReference type="Pfam" id="PF14833"/>
    </source>
</evidence>
<organism evidence="7 8">
    <name type="scientific">Cryptosporangium aurantiacum</name>
    <dbReference type="NCBI Taxonomy" id="134849"/>
    <lineage>
        <taxon>Bacteria</taxon>
        <taxon>Bacillati</taxon>
        <taxon>Actinomycetota</taxon>
        <taxon>Actinomycetes</taxon>
        <taxon>Cryptosporangiales</taxon>
        <taxon>Cryptosporangiaceae</taxon>
        <taxon>Cryptosporangium</taxon>
    </lineage>
</organism>
<evidence type="ECO:0000256" key="2">
    <source>
        <dbReference type="ARBA" id="ARBA00023002"/>
    </source>
</evidence>
<feature type="active site" evidence="4">
    <location>
        <position position="157"/>
    </location>
</feature>
<dbReference type="AlphaFoldDB" id="A0A1M7PFM8"/>
<evidence type="ECO:0000259" key="5">
    <source>
        <dbReference type="Pfam" id="PF03446"/>
    </source>
</evidence>
<reference evidence="7 8" key="1">
    <citation type="submission" date="2016-11" db="EMBL/GenBank/DDBJ databases">
        <authorList>
            <person name="Jaros S."/>
            <person name="Januszkiewicz K."/>
            <person name="Wedrychowicz H."/>
        </authorList>
    </citation>
    <scope>NUCLEOTIDE SEQUENCE [LARGE SCALE GENOMIC DNA]</scope>
    <source>
        <strain evidence="7 8">DSM 46144</strain>
    </source>
</reference>
<dbReference type="InterPro" id="IPR006115">
    <property type="entry name" value="6PGDH_NADP-bd"/>
</dbReference>
<feature type="domain" description="6-phosphogluconate dehydrogenase NADP-binding" evidence="5">
    <location>
        <begin position="1"/>
        <end position="147"/>
    </location>
</feature>
<evidence type="ECO:0000313" key="8">
    <source>
        <dbReference type="Proteomes" id="UP000184440"/>
    </source>
</evidence>
<dbReference type="Pfam" id="PF14833">
    <property type="entry name" value="NAD_binding_11"/>
    <property type="match status" value="1"/>
</dbReference>
<dbReference type="PIRSF" id="PIRSF000103">
    <property type="entry name" value="HIBADH"/>
    <property type="match status" value="1"/>
</dbReference>
<dbReference type="Gene3D" id="1.10.1040.10">
    <property type="entry name" value="N-(1-d-carboxylethyl)-l-norvaline Dehydrogenase, domain 2"/>
    <property type="match status" value="1"/>
</dbReference>
<protein>
    <submittedName>
        <fullName evidence="7">3-hydroxyisobutyrate dehydrogenase</fullName>
    </submittedName>
</protein>
<evidence type="ECO:0000256" key="3">
    <source>
        <dbReference type="ARBA" id="ARBA00023027"/>
    </source>
</evidence>
<evidence type="ECO:0000313" key="7">
    <source>
        <dbReference type="EMBL" id="SHN15804.1"/>
    </source>
</evidence>
<dbReference type="InterPro" id="IPR029154">
    <property type="entry name" value="HIBADH-like_NADP-bd"/>
</dbReference>
<dbReference type="Pfam" id="PF03446">
    <property type="entry name" value="NAD_binding_2"/>
    <property type="match status" value="1"/>
</dbReference>
<dbReference type="SUPFAM" id="SSF48179">
    <property type="entry name" value="6-phosphogluconate dehydrogenase C-terminal domain-like"/>
    <property type="match status" value="1"/>
</dbReference>
<dbReference type="InterPro" id="IPR015815">
    <property type="entry name" value="HIBADH-related"/>
</dbReference>
<dbReference type="GO" id="GO:0050661">
    <property type="term" value="F:NADP binding"/>
    <property type="evidence" value="ECO:0007669"/>
    <property type="project" value="InterPro"/>
</dbReference>
<feature type="domain" description="3-hydroxyisobutyrate dehydrogenase-like NAD-binding" evidence="6">
    <location>
        <begin position="151"/>
        <end position="243"/>
    </location>
</feature>
<evidence type="ECO:0000256" key="4">
    <source>
        <dbReference type="PIRSR" id="PIRSR000103-1"/>
    </source>
</evidence>
<comment type="similarity">
    <text evidence="1">Belongs to the HIBADH-related family.</text>
</comment>
<evidence type="ECO:0000256" key="1">
    <source>
        <dbReference type="ARBA" id="ARBA00009080"/>
    </source>
</evidence>
<gene>
    <name evidence="7" type="ORF">SAMN05443668_103305</name>
</gene>
<sequence>MGGPMVERLLAAGFPVHLFARRPETQERFRALGAVIEPSPAAVAASADLLIVCPFSEAQLEEITEHLLAHGSAGTVLVQHATVSWDGIRRLAARGTSAGITVLDAPISGTSASILAGELTVLMGGDAEAASRAAPALAAYASTVVRTGDVGSATAVKLVNNLTFAAHAQIAVSAVELGEALGVAPEDLLAALSVSSAASTALGHLRALGSVERFATMAAPYLGKDVAFVEVSAARAGVDTGLLGATVRNGRLTLSAPAERSVGSAQ</sequence>
<keyword evidence="3" id="KW-0520">NAD</keyword>
<dbReference type="SUPFAM" id="SSF51735">
    <property type="entry name" value="NAD(P)-binding Rossmann-fold domains"/>
    <property type="match status" value="1"/>
</dbReference>
<dbReference type="InterPro" id="IPR036291">
    <property type="entry name" value="NAD(P)-bd_dom_sf"/>
</dbReference>
<dbReference type="STRING" id="134849.SAMN05443668_103305"/>
<dbReference type="PANTHER" id="PTHR43060">
    <property type="entry name" value="3-HYDROXYISOBUTYRATE DEHYDROGENASE-LIKE 1, MITOCHONDRIAL-RELATED"/>
    <property type="match status" value="1"/>
</dbReference>
<dbReference type="GO" id="GO:0016491">
    <property type="term" value="F:oxidoreductase activity"/>
    <property type="evidence" value="ECO:0007669"/>
    <property type="project" value="UniProtKB-KW"/>
</dbReference>
<dbReference type="Gene3D" id="3.40.50.720">
    <property type="entry name" value="NAD(P)-binding Rossmann-like Domain"/>
    <property type="match status" value="1"/>
</dbReference>
<dbReference type="EMBL" id="FRCS01000003">
    <property type="protein sequence ID" value="SHN15804.1"/>
    <property type="molecule type" value="Genomic_DNA"/>
</dbReference>
<dbReference type="Proteomes" id="UP000184440">
    <property type="component" value="Unassembled WGS sequence"/>
</dbReference>
<dbReference type="InterPro" id="IPR008927">
    <property type="entry name" value="6-PGluconate_DH-like_C_sf"/>
</dbReference>
<dbReference type="PANTHER" id="PTHR43060:SF15">
    <property type="entry name" value="3-HYDROXYISOBUTYRATE DEHYDROGENASE-LIKE 1, MITOCHONDRIAL-RELATED"/>
    <property type="match status" value="1"/>
</dbReference>
<keyword evidence="2" id="KW-0560">Oxidoreductase</keyword>